<feature type="transmembrane region" description="Helical" evidence="1">
    <location>
        <begin position="326"/>
        <end position="345"/>
    </location>
</feature>
<proteinExistence type="predicted"/>
<feature type="transmembrane region" description="Helical" evidence="1">
    <location>
        <begin position="145"/>
        <end position="164"/>
    </location>
</feature>
<dbReference type="EMBL" id="LCAB01000019">
    <property type="protein sequence ID" value="KKR82034.1"/>
    <property type="molecule type" value="Genomic_DNA"/>
</dbReference>
<keyword evidence="1" id="KW-1133">Transmembrane helix</keyword>
<feature type="transmembrane region" description="Helical" evidence="1">
    <location>
        <begin position="295"/>
        <end position="314"/>
    </location>
</feature>
<feature type="transmembrane region" description="Helical" evidence="1">
    <location>
        <begin position="7"/>
        <end position="26"/>
    </location>
</feature>
<organism evidence="2 3">
    <name type="scientific">Candidatus Daviesbacteria bacterium GW2011_GWA2_40_9</name>
    <dbReference type="NCBI Taxonomy" id="1618424"/>
    <lineage>
        <taxon>Bacteria</taxon>
        <taxon>Candidatus Daviesiibacteriota</taxon>
    </lineage>
</organism>
<feature type="transmembrane region" description="Helical" evidence="1">
    <location>
        <begin position="351"/>
        <end position="367"/>
    </location>
</feature>
<reference evidence="2 3" key="1">
    <citation type="journal article" date="2015" name="Nature">
        <title>rRNA introns, odd ribosomes, and small enigmatic genomes across a large radiation of phyla.</title>
        <authorList>
            <person name="Brown C.T."/>
            <person name="Hug L.A."/>
            <person name="Thomas B.C."/>
            <person name="Sharon I."/>
            <person name="Castelle C.J."/>
            <person name="Singh A."/>
            <person name="Wilkins M.J."/>
            <person name="Williams K.H."/>
            <person name="Banfield J.F."/>
        </authorList>
    </citation>
    <scope>NUCLEOTIDE SEQUENCE [LARGE SCALE GENOMIC DNA]</scope>
</reference>
<feature type="transmembrane region" description="Helical" evidence="1">
    <location>
        <begin position="374"/>
        <end position="391"/>
    </location>
</feature>
<comment type="caution">
    <text evidence="2">The sequence shown here is derived from an EMBL/GenBank/DDBJ whole genome shotgun (WGS) entry which is preliminary data.</text>
</comment>
<dbReference type="Proteomes" id="UP000034601">
    <property type="component" value="Unassembled WGS sequence"/>
</dbReference>
<evidence type="ECO:0000313" key="2">
    <source>
        <dbReference type="EMBL" id="KKR82034.1"/>
    </source>
</evidence>
<feature type="transmembrane region" description="Helical" evidence="1">
    <location>
        <begin position="233"/>
        <end position="254"/>
    </location>
</feature>
<keyword evidence="1" id="KW-0472">Membrane</keyword>
<feature type="transmembrane region" description="Helical" evidence="1">
    <location>
        <begin position="104"/>
        <end position="124"/>
    </location>
</feature>
<accession>A0A0G0TYR8</accession>
<feature type="transmembrane region" description="Helical" evidence="1">
    <location>
        <begin position="192"/>
        <end position="221"/>
    </location>
</feature>
<dbReference type="AlphaFoldDB" id="A0A0G0TYR8"/>
<evidence type="ECO:0000256" key="1">
    <source>
        <dbReference type="SAM" id="Phobius"/>
    </source>
</evidence>
<protein>
    <submittedName>
        <fullName evidence="2">Putative membrane protein</fullName>
    </submittedName>
</protein>
<gene>
    <name evidence="2" type="ORF">UU29_C0019G0008</name>
</gene>
<name>A0A0G0TYR8_9BACT</name>
<keyword evidence="1" id="KW-0812">Transmembrane</keyword>
<sequence>MQIKQAFLFITILGTAAYFRFTGIYWDGNAHLHPDERFLTMVTTNISLPTSISEYFDTAHSPANPHNKDASFYVYGTYPVHFTKLVAQLFNKDTYDDRTPVSRGLSGIVDLLTLIVVFLLAYAVSNFSRGAGRDLPAGRQGTKNLDTALIAMFCYAVMVTPIQLSHFYTVDPYTTLFITIALYRIIRGKFDVWLGIALGLAIGAKISSVIFLPIVGIAFLLSWKKKNIVRDAIVVAITTMATVRISYPYLFVGWKLNPLVLNNWKELKGFGGPSTGFPPALQWFGVPFWQPSLDMIVWGLGIPLGIIAVMAILYHVSRVRRHATNGIILLLLWIVFLLLYQSAQFAKAMRYLWPIYPAIAVLCGLFLSRIRISYILALPALLALLIWPFAFT</sequence>
<feature type="non-terminal residue" evidence="2">
    <location>
        <position position="392"/>
    </location>
</feature>
<evidence type="ECO:0000313" key="3">
    <source>
        <dbReference type="Proteomes" id="UP000034601"/>
    </source>
</evidence>